<dbReference type="AlphaFoldDB" id="A0A6V7GZ81"/>
<reference evidence="1" key="1">
    <citation type="submission" date="2020-07" db="EMBL/GenBank/DDBJ databases">
        <authorList>
            <person name="Nazaruddin N."/>
        </authorList>
    </citation>
    <scope>NUCLEOTIDE SEQUENCE</scope>
</reference>
<name>A0A6V7GZ81_9HYME</name>
<protein>
    <submittedName>
        <fullName evidence="1">Uncharacterized protein</fullName>
    </submittedName>
</protein>
<organism evidence="1 2">
    <name type="scientific">Heterotrigona itama</name>
    <dbReference type="NCBI Taxonomy" id="395501"/>
    <lineage>
        <taxon>Eukaryota</taxon>
        <taxon>Metazoa</taxon>
        <taxon>Ecdysozoa</taxon>
        <taxon>Arthropoda</taxon>
        <taxon>Hexapoda</taxon>
        <taxon>Insecta</taxon>
        <taxon>Pterygota</taxon>
        <taxon>Neoptera</taxon>
        <taxon>Endopterygota</taxon>
        <taxon>Hymenoptera</taxon>
        <taxon>Apocrita</taxon>
        <taxon>Aculeata</taxon>
        <taxon>Apoidea</taxon>
        <taxon>Anthophila</taxon>
        <taxon>Apidae</taxon>
        <taxon>Heterotrigona</taxon>
    </lineage>
</organism>
<sequence length="60" mass="6528">MDPGGILPSGLAVVFTEQRCLRPEKRTDGQTDISVNFPCVLIPDTKCCLENSATLRSVFS</sequence>
<keyword evidence="2" id="KW-1185">Reference proteome</keyword>
<evidence type="ECO:0000313" key="2">
    <source>
        <dbReference type="Proteomes" id="UP000752696"/>
    </source>
</evidence>
<evidence type="ECO:0000313" key="1">
    <source>
        <dbReference type="EMBL" id="CAD1471714.1"/>
    </source>
</evidence>
<comment type="caution">
    <text evidence="1">The sequence shown here is derived from an EMBL/GenBank/DDBJ whole genome shotgun (WGS) entry which is preliminary data.</text>
</comment>
<gene>
    <name evidence="1" type="ORF">MHI_LOCUS248008</name>
</gene>
<proteinExistence type="predicted"/>
<dbReference type="EMBL" id="CAJDYZ010004654">
    <property type="protein sequence ID" value="CAD1471714.1"/>
    <property type="molecule type" value="Genomic_DNA"/>
</dbReference>
<feature type="non-terminal residue" evidence="1">
    <location>
        <position position="1"/>
    </location>
</feature>
<dbReference type="Proteomes" id="UP000752696">
    <property type="component" value="Unassembled WGS sequence"/>
</dbReference>
<feature type="non-terminal residue" evidence="1">
    <location>
        <position position="60"/>
    </location>
</feature>
<accession>A0A6V7GZ81</accession>